<feature type="domain" description="Glucose/Sorbosone dehydrogenase" evidence="2">
    <location>
        <begin position="45"/>
        <end position="363"/>
    </location>
</feature>
<dbReference type="RefSeq" id="WP_072994207.1">
    <property type="nucleotide sequence ID" value="NZ_FQYU01000004.1"/>
</dbReference>
<reference evidence="4" key="1">
    <citation type="submission" date="2016-11" db="EMBL/GenBank/DDBJ databases">
        <authorList>
            <person name="Varghese N."/>
            <person name="Submissions S."/>
        </authorList>
    </citation>
    <scope>NUCLEOTIDE SEQUENCE [LARGE SCALE GENOMIC DNA]</scope>
    <source>
        <strain evidence="4">DSM 19858</strain>
    </source>
</reference>
<dbReference type="AlphaFoldDB" id="A0A1M6IYX9"/>
<evidence type="ECO:0000256" key="1">
    <source>
        <dbReference type="SAM" id="SignalP"/>
    </source>
</evidence>
<feature type="signal peptide" evidence="1">
    <location>
        <begin position="1"/>
        <end position="20"/>
    </location>
</feature>
<dbReference type="SUPFAM" id="SSF50952">
    <property type="entry name" value="Soluble quinoprotein glucose dehydrogenase"/>
    <property type="match status" value="1"/>
</dbReference>
<protein>
    <submittedName>
        <fullName evidence="3">Glucose/arabinose dehydrogenase, beta-propeller fold</fullName>
    </submittedName>
</protein>
<sequence length="373" mass="41646">MKNSVLLICLTFVIFNWSCAQDPENQVNNPKNIPFTPELMIDKMQIPWGMAFLPDGSMLVTEKSGEIIHFKNGTKTKVSNVPKVYNRGQGGLLDIEVHPDYKNNGWIYISYSSEEGPEKGGHTALMRAKLKNNALVENELLYKATPNTTKGQHFGSRIVFDNDGYLFLSIGERGARDENPQDITRDGGKIYRFYDDGRIPEDNPFVGQEGAKTAIYSYGHRNPQGLAKHPVTGEIWDNEHGPRGGDEINIIKPGANYGWPVITYGINYSGTPITDKTEMEGMEQPLYYWLPSIAPSGMAFVTSDKYGDWKGSILVGSLKFQYLERLVLDGGKVVNREKLMADIGRVRDVKEGPDGLIYVAVEGKGVYKLLPKN</sequence>
<dbReference type="Pfam" id="PF07995">
    <property type="entry name" value="GSDH"/>
    <property type="match status" value="1"/>
</dbReference>
<evidence type="ECO:0000313" key="3">
    <source>
        <dbReference type="EMBL" id="SHJ39671.1"/>
    </source>
</evidence>
<evidence type="ECO:0000259" key="2">
    <source>
        <dbReference type="Pfam" id="PF07995"/>
    </source>
</evidence>
<dbReference type="InterPro" id="IPR011041">
    <property type="entry name" value="Quinoprot_gluc/sorb_DH_b-prop"/>
</dbReference>
<dbReference type="InterPro" id="IPR012938">
    <property type="entry name" value="Glc/Sorbosone_DH"/>
</dbReference>
<keyword evidence="1" id="KW-0732">Signal</keyword>
<accession>A0A1M6IYX9</accession>
<dbReference type="OrthoDB" id="9770043at2"/>
<dbReference type="PANTHER" id="PTHR19328">
    <property type="entry name" value="HEDGEHOG-INTERACTING PROTEIN"/>
    <property type="match status" value="1"/>
</dbReference>
<feature type="chain" id="PRO_5013019908" evidence="1">
    <location>
        <begin position="21"/>
        <end position="373"/>
    </location>
</feature>
<proteinExistence type="predicted"/>
<name>A0A1M6IYX9_9FLAO</name>
<dbReference type="PANTHER" id="PTHR19328:SF75">
    <property type="entry name" value="ALDOSE SUGAR DEHYDROGENASE YLII"/>
    <property type="match status" value="1"/>
</dbReference>
<dbReference type="Gene3D" id="2.120.10.30">
    <property type="entry name" value="TolB, C-terminal domain"/>
    <property type="match status" value="1"/>
</dbReference>
<dbReference type="STRING" id="192903.SAMN04488513_104175"/>
<evidence type="ECO:0000313" key="4">
    <source>
        <dbReference type="Proteomes" id="UP000184543"/>
    </source>
</evidence>
<dbReference type="InterPro" id="IPR011042">
    <property type="entry name" value="6-blade_b-propeller_TolB-like"/>
</dbReference>
<gene>
    <name evidence="3" type="ORF">SAMN04488513_104175</name>
</gene>
<dbReference type="EMBL" id="FQYU01000004">
    <property type="protein sequence ID" value="SHJ39671.1"/>
    <property type="molecule type" value="Genomic_DNA"/>
</dbReference>
<dbReference type="Proteomes" id="UP000184543">
    <property type="component" value="Unassembled WGS sequence"/>
</dbReference>
<keyword evidence="4" id="KW-1185">Reference proteome</keyword>
<organism evidence="3 4">
    <name type="scientific">Pseudozobellia thermophila</name>
    <dbReference type="NCBI Taxonomy" id="192903"/>
    <lineage>
        <taxon>Bacteria</taxon>
        <taxon>Pseudomonadati</taxon>
        <taxon>Bacteroidota</taxon>
        <taxon>Flavobacteriia</taxon>
        <taxon>Flavobacteriales</taxon>
        <taxon>Flavobacteriaceae</taxon>
        <taxon>Pseudozobellia</taxon>
    </lineage>
</organism>